<dbReference type="Pfam" id="PF00106">
    <property type="entry name" value="adh_short"/>
    <property type="match status" value="1"/>
</dbReference>
<dbReference type="InterPro" id="IPR036291">
    <property type="entry name" value="NAD(P)-bd_dom_sf"/>
</dbReference>
<protein>
    <recommendedName>
        <fullName evidence="6">SDR family oxidoreductase</fullName>
    </recommendedName>
</protein>
<evidence type="ECO:0000313" key="4">
    <source>
        <dbReference type="EMBL" id="NIK87000.1"/>
    </source>
</evidence>
<evidence type="ECO:0000256" key="2">
    <source>
        <dbReference type="ARBA" id="ARBA00023002"/>
    </source>
</evidence>
<accession>A0A846MVA9</accession>
<dbReference type="Proteomes" id="UP000570514">
    <property type="component" value="Unassembled WGS sequence"/>
</dbReference>
<dbReference type="PANTHER" id="PTHR43899:SF13">
    <property type="entry name" value="RH59310P"/>
    <property type="match status" value="1"/>
</dbReference>
<comment type="similarity">
    <text evidence="1 3">Belongs to the short-chain dehydrogenases/reductases (SDR) family.</text>
</comment>
<dbReference type="EMBL" id="JAASRM010000001">
    <property type="protein sequence ID" value="NIK87000.1"/>
    <property type="molecule type" value="Genomic_DNA"/>
</dbReference>
<dbReference type="PRINTS" id="PR00080">
    <property type="entry name" value="SDRFAMILY"/>
</dbReference>
<sequence length="269" mass="28569">MTNTPYLGTAVVTGASTGIGAIYADRLARRGYDLILVARGKDKLDALARRLSDETGRAVEVLAADLSDDADLRRVEAQLRQDASITLLVNNAGIGTHSTLLDSDVERMDKMVRLNVLAPTRLTYAIVPGMVARGKGAIINTASIVAIAPELLNGVYGGSKAFVLAFSTSLNHELADKGIRVQAVLPGATRTDFWELGGLPVENLPSEIVMPASEMVDAALAAFDAGERVTIPALNDVTLWQAYEAARNALKPHLSSQHPAPRFGVKTNA</sequence>
<evidence type="ECO:0008006" key="6">
    <source>
        <dbReference type="Google" id="ProtNLM"/>
    </source>
</evidence>
<name>A0A846MVA9_9PROT</name>
<dbReference type="PANTHER" id="PTHR43899">
    <property type="entry name" value="RH59310P"/>
    <property type="match status" value="1"/>
</dbReference>
<keyword evidence="5" id="KW-1185">Reference proteome</keyword>
<dbReference type="InterPro" id="IPR051019">
    <property type="entry name" value="VLCFA-Steroid_DH"/>
</dbReference>
<reference evidence="4 5" key="1">
    <citation type="submission" date="2020-03" db="EMBL/GenBank/DDBJ databases">
        <title>Genomic Encyclopedia of Type Strains, Phase IV (KMG-IV): sequencing the most valuable type-strain genomes for metagenomic binning, comparative biology and taxonomic classification.</title>
        <authorList>
            <person name="Goeker M."/>
        </authorList>
    </citation>
    <scope>NUCLEOTIDE SEQUENCE [LARGE SCALE GENOMIC DNA]</scope>
    <source>
        <strain evidence="4 5">DSM 19867</strain>
    </source>
</reference>
<dbReference type="SUPFAM" id="SSF51735">
    <property type="entry name" value="NAD(P)-binding Rossmann-fold domains"/>
    <property type="match status" value="1"/>
</dbReference>
<dbReference type="Gene3D" id="3.40.50.720">
    <property type="entry name" value="NAD(P)-binding Rossmann-like Domain"/>
    <property type="match status" value="1"/>
</dbReference>
<organism evidence="4 5">
    <name type="scientific">Rhizomicrobium palustre</name>
    <dbReference type="NCBI Taxonomy" id="189966"/>
    <lineage>
        <taxon>Bacteria</taxon>
        <taxon>Pseudomonadati</taxon>
        <taxon>Pseudomonadota</taxon>
        <taxon>Alphaproteobacteria</taxon>
        <taxon>Micropepsales</taxon>
        <taxon>Micropepsaceae</taxon>
        <taxon>Rhizomicrobium</taxon>
    </lineage>
</organism>
<dbReference type="AlphaFoldDB" id="A0A846MVA9"/>
<evidence type="ECO:0000256" key="3">
    <source>
        <dbReference type="RuleBase" id="RU000363"/>
    </source>
</evidence>
<proteinExistence type="inferred from homology"/>
<evidence type="ECO:0000256" key="1">
    <source>
        <dbReference type="ARBA" id="ARBA00006484"/>
    </source>
</evidence>
<dbReference type="GO" id="GO:0016491">
    <property type="term" value="F:oxidoreductase activity"/>
    <property type="evidence" value="ECO:0007669"/>
    <property type="project" value="UniProtKB-KW"/>
</dbReference>
<dbReference type="RefSeq" id="WP_167080201.1">
    <property type="nucleotide sequence ID" value="NZ_BAAADC010000001.1"/>
</dbReference>
<comment type="caution">
    <text evidence="4">The sequence shown here is derived from an EMBL/GenBank/DDBJ whole genome shotgun (WGS) entry which is preliminary data.</text>
</comment>
<evidence type="ECO:0000313" key="5">
    <source>
        <dbReference type="Proteomes" id="UP000570514"/>
    </source>
</evidence>
<dbReference type="InterPro" id="IPR002347">
    <property type="entry name" value="SDR_fam"/>
</dbReference>
<dbReference type="PRINTS" id="PR00081">
    <property type="entry name" value="GDHRDH"/>
</dbReference>
<keyword evidence="2" id="KW-0560">Oxidoreductase</keyword>
<gene>
    <name evidence="4" type="ORF">FHS83_000318</name>
</gene>
<dbReference type="PIRSF" id="PIRSF000126">
    <property type="entry name" value="11-beta-HSD1"/>
    <property type="match status" value="1"/>
</dbReference>